<feature type="transmembrane region" description="Helical" evidence="9">
    <location>
        <begin position="155"/>
        <end position="173"/>
    </location>
</feature>
<feature type="transmembrane region" description="Helical" evidence="9">
    <location>
        <begin position="269"/>
        <end position="300"/>
    </location>
</feature>
<feature type="transmembrane region" description="Helical" evidence="9">
    <location>
        <begin position="461"/>
        <end position="482"/>
    </location>
</feature>
<protein>
    <submittedName>
        <fullName evidence="10">Iron complex transport system permease protein</fullName>
    </submittedName>
</protein>
<feature type="transmembrane region" description="Helical" evidence="9">
    <location>
        <begin position="388"/>
        <end position="412"/>
    </location>
</feature>
<dbReference type="CDD" id="cd06550">
    <property type="entry name" value="TM_ABC_iron-siderophores_like"/>
    <property type="match status" value="1"/>
</dbReference>
<evidence type="ECO:0000256" key="9">
    <source>
        <dbReference type="SAM" id="Phobius"/>
    </source>
</evidence>
<evidence type="ECO:0000256" key="1">
    <source>
        <dbReference type="ARBA" id="ARBA00004651"/>
    </source>
</evidence>
<dbReference type="InterPro" id="IPR000522">
    <property type="entry name" value="ABC_transptr_permease_BtuC"/>
</dbReference>
<dbReference type="Proteomes" id="UP000245712">
    <property type="component" value="Unassembled WGS sequence"/>
</dbReference>
<keyword evidence="6 9" id="KW-1133">Transmembrane helix</keyword>
<evidence type="ECO:0000256" key="2">
    <source>
        <dbReference type="ARBA" id="ARBA00007935"/>
    </source>
</evidence>
<feature type="transmembrane region" description="Helical" evidence="9">
    <location>
        <begin position="646"/>
        <end position="664"/>
    </location>
</feature>
<keyword evidence="4" id="KW-1003">Cell membrane</keyword>
<organism evidence="10 11">
    <name type="scientific">Paraburkholderia unamae</name>
    <dbReference type="NCBI Taxonomy" id="219649"/>
    <lineage>
        <taxon>Bacteria</taxon>
        <taxon>Pseudomonadati</taxon>
        <taxon>Pseudomonadota</taxon>
        <taxon>Betaproteobacteria</taxon>
        <taxon>Burkholderiales</taxon>
        <taxon>Burkholderiaceae</taxon>
        <taxon>Paraburkholderia</taxon>
    </lineage>
</organism>
<feature type="transmembrane region" description="Helical" evidence="9">
    <location>
        <begin position="122"/>
        <end position="143"/>
    </location>
</feature>
<dbReference type="InterPro" id="IPR008120">
    <property type="entry name" value="Dense_granule_Gra7_protein"/>
</dbReference>
<keyword evidence="3" id="KW-0813">Transport</keyword>
<dbReference type="Gene3D" id="1.10.3470.10">
    <property type="entry name" value="ABC transporter involved in vitamin B12 uptake, BtuC"/>
    <property type="match status" value="2"/>
</dbReference>
<feature type="transmembrane region" description="Helical" evidence="9">
    <location>
        <begin position="432"/>
        <end position="449"/>
    </location>
</feature>
<gene>
    <name evidence="10" type="ORF">C7402_108115</name>
</gene>
<dbReference type="RefSeq" id="WP_116611534.1">
    <property type="nucleotide sequence ID" value="NZ_QEOB01000008.1"/>
</dbReference>
<dbReference type="InterPro" id="IPR037294">
    <property type="entry name" value="ABC_BtuC-like"/>
</dbReference>
<feature type="transmembrane region" description="Helical" evidence="9">
    <location>
        <begin position="561"/>
        <end position="583"/>
    </location>
</feature>
<dbReference type="EMBL" id="QEOB01000008">
    <property type="protein sequence ID" value="PVX82742.1"/>
    <property type="molecule type" value="Genomic_DNA"/>
</dbReference>
<keyword evidence="5 9" id="KW-0812">Transmembrane</keyword>
<keyword evidence="7 9" id="KW-0472">Membrane</keyword>
<evidence type="ECO:0000313" key="10">
    <source>
        <dbReference type="EMBL" id="PVX82742.1"/>
    </source>
</evidence>
<feature type="transmembrane region" description="Helical" evidence="9">
    <location>
        <begin position="518"/>
        <end position="539"/>
    </location>
</feature>
<evidence type="ECO:0000256" key="6">
    <source>
        <dbReference type="ARBA" id="ARBA00022989"/>
    </source>
</evidence>
<feature type="transmembrane region" description="Helical" evidence="9">
    <location>
        <begin position="89"/>
        <end position="110"/>
    </location>
</feature>
<evidence type="ECO:0000256" key="8">
    <source>
        <dbReference type="SAM" id="MobiDB-lite"/>
    </source>
</evidence>
<dbReference type="PANTHER" id="PTHR30472">
    <property type="entry name" value="FERRIC ENTEROBACTIN TRANSPORT SYSTEM PERMEASE PROTEIN"/>
    <property type="match status" value="1"/>
</dbReference>
<evidence type="ECO:0000256" key="5">
    <source>
        <dbReference type="ARBA" id="ARBA00022692"/>
    </source>
</evidence>
<keyword evidence="11" id="KW-1185">Reference proteome</keyword>
<evidence type="ECO:0000313" key="11">
    <source>
        <dbReference type="Proteomes" id="UP000245712"/>
    </source>
</evidence>
<comment type="similarity">
    <text evidence="2">Belongs to the binding-protein-dependent transport system permease family. FecCD subfamily.</text>
</comment>
<feature type="transmembrane region" description="Helical" evidence="9">
    <location>
        <begin position="340"/>
        <end position="360"/>
    </location>
</feature>
<feature type="transmembrane region" description="Helical" evidence="9">
    <location>
        <begin position="39"/>
        <end position="68"/>
    </location>
</feature>
<sequence length="699" mass="71531">MSGIDRLSPPPTEAPSQATPEAPLATSARAGHGRLSGSLVVVALGLALVAAVGLSALNLAAVAPRSLWWQALLSPDARDIRQIIVHDSWLPRIVTAWLAGATLGLAGTIFQQVLRNPLAEPMTLGISAGAQLALTLAALWAPASLAAHGLAREPVALAGALAAAAIVFGLAWRSGLAPVTVAVAGLVVTLWCGSVSVALQLFHTPYLRGLFIWGGGSLVQQDWSDVAALAPRLAVGGALAWLLLRPLQLFSLDDANARSLGLALRRLRLAALALAVMLSAAVVSTVGVIGFIGLAAPALAQLAGARRMAQRLVLAPLCGALLLWLTDQAVQPLANALGELVPAGAASALFGAPLMLLLLARMPRTQRLDAVASISRRVSRAMSIRRRFALIAIVSATTLVLALDFGRGVHGWQFSSLADLSHVAIWRAPREIAAFAAGVMLALAGTLLQRLTGNPLASPEVLGVSAGAALGFIALVACAADAGHGARLAATSGGAFATLLAILWFARRSAFAPQRVLLVGIAIGALFQAVVAVVIAGGGERAATLLTWLSGSTYTVTPRDAMLALGLSLVLAALAPLTGRLLAILPLGDASARALGVHTPLAHGALLALTALLSAAATLIVGPLSFVGLTAPHFARLAGARRPLDQLLLAAPIGGLTIVIADWLGRTLLLPRELPAGLVATLFGAPWLMWLLARRASAA</sequence>
<comment type="caution">
    <text evidence="10">The sequence shown here is derived from an EMBL/GenBank/DDBJ whole genome shotgun (WGS) entry which is preliminary data.</text>
</comment>
<feature type="region of interest" description="Disordered" evidence="8">
    <location>
        <begin position="1"/>
        <end position="22"/>
    </location>
</feature>
<feature type="transmembrane region" description="Helical" evidence="9">
    <location>
        <begin position="604"/>
        <end position="626"/>
    </location>
</feature>
<evidence type="ECO:0000256" key="3">
    <source>
        <dbReference type="ARBA" id="ARBA00022448"/>
    </source>
</evidence>
<feature type="transmembrane region" description="Helical" evidence="9">
    <location>
        <begin position="676"/>
        <end position="693"/>
    </location>
</feature>
<dbReference type="PANTHER" id="PTHR30472:SF37">
    <property type="entry name" value="FE(3+) DICITRATE TRANSPORT SYSTEM PERMEASE PROTEIN FECD-RELATED"/>
    <property type="match status" value="1"/>
</dbReference>
<dbReference type="Pfam" id="PF01032">
    <property type="entry name" value="FecCD"/>
    <property type="match status" value="2"/>
</dbReference>
<dbReference type="SUPFAM" id="SSF81345">
    <property type="entry name" value="ABC transporter involved in vitamin B12 uptake, BtuC"/>
    <property type="match status" value="2"/>
</dbReference>
<feature type="transmembrane region" description="Helical" evidence="9">
    <location>
        <begin position="179"/>
        <end position="202"/>
    </location>
</feature>
<evidence type="ECO:0000256" key="4">
    <source>
        <dbReference type="ARBA" id="ARBA00022475"/>
    </source>
</evidence>
<proteinExistence type="inferred from homology"/>
<evidence type="ECO:0000256" key="7">
    <source>
        <dbReference type="ARBA" id="ARBA00023136"/>
    </source>
</evidence>
<name>A0ABX5KL50_9BURK</name>
<reference evidence="10 11" key="1">
    <citation type="submission" date="2018-05" db="EMBL/GenBank/DDBJ databases">
        <title>Genomic Encyclopedia of Type Strains, Phase IV (KMG-V): Genome sequencing to study the core and pangenomes of soil and plant-associated prokaryotes.</title>
        <authorList>
            <person name="Whitman W."/>
        </authorList>
    </citation>
    <scope>NUCLEOTIDE SEQUENCE [LARGE SCALE GENOMIC DNA]</scope>
    <source>
        <strain evidence="10 11">SCZa-39</strain>
    </source>
</reference>
<dbReference type="NCBIfam" id="NF007866">
    <property type="entry name" value="PRK10577.1-2"/>
    <property type="match status" value="1"/>
</dbReference>
<dbReference type="PRINTS" id="PR01747">
    <property type="entry name" value="DENSEGRNULE7"/>
</dbReference>
<accession>A0ABX5KL50</accession>
<feature type="transmembrane region" description="Helical" evidence="9">
    <location>
        <begin position="488"/>
        <end position="506"/>
    </location>
</feature>
<comment type="subcellular location">
    <subcellularLocation>
        <location evidence="1">Cell membrane</location>
        <topology evidence="1">Multi-pass membrane protein</topology>
    </subcellularLocation>
</comment>